<feature type="region of interest" description="Disordered" evidence="1">
    <location>
        <begin position="150"/>
        <end position="180"/>
    </location>
</feature>
<evidence type="ECO:0000313" key="2">
    <source>
        <dbReference type="EMBL" id="KAF3770452.1"/>
    </source>
</evidence>
<feature type="region of interest" description="Disordered" evidence="1">
    <location>
        <begin position="195"/>
        <end position="215"/>
    </location>
</feature>
<comment type="caution">
    <text evidence="2">The sequence shown here is derived from an EMBL/GenBank/DDBJ whole genome shotgun (WGS) entry which is preliminary data.</text>
</comment>
<dbReference type="AlphaFoldDB" id="A0A9P4YBK1"/>
<keyword evidence="3" id="KW-1185">Reference proteome</keyword>
<protein>
    <submittedName>
        <fullName evidence="2">Uncharacterized protein</fullName>
    </submittedName>
</protein>
<sequence>MDEQEDPNWGVPELWFCDKQNKTSIRLATNPRREYPIYDPDYLPQDNAKYIWGVNTSNLLETQTTWWVSATQYFSYSCPRYHSPGCHHLAHLYSGILIAQFNELPKFYLDGVAYSVRDLNIGTWEELQRRIYGTNLGPVVPEIKRTSLDYHDTDSESTLSTSREQEEPTTAHNNENGSATGVIVPIVTVSSSAEQEEQQAAAYKGPRVRRRGHRRVQSDTTWKYNIYWLGWPVDSSRHRWSSSCHLPRDGPP</sequence>
<organism evidence="2 3">
    <name type="scientific">Cryphonectria parasitica (strain ATCC 38755 / EP155)</name>
    <dbReference type="NCBI Taxonomy" id="660469"/>
    <lineage>
        <taxon>Eukaryota</taxon>
        <taxon>Fungi</taxon>
        <taxon>Dikarya</taxon>
        <taxon>Ascomycota</taxon>
        <taxon>Pezizomycotina</taxon>
        <taxon>Sordariomycetes</taxon>
        <taxon>Sordariomycetidae</taxon>
        <taxon>Diaporthales</taxon>
        <taxon>Cryphonectriaceae</taxon>
        <taxon>Cryphonectria-Endothia species complex</taxon>
        <taxon>Cryphonectria</taxon>
    </lineage>
</organism>
<reference evidence="2" key="1">
    <citation type="journal article" date="2020" name="Phytopathology">
        <title>Genome sequence of the chestnut blight fungus Cryphonectria parasitica EP155: A fundamental resource for an archetypical invasive plant pathogen.</title>
        <authorList>
            <person name="Crouch J.A."/>
            <person name="Dawe A."/>
            <person name="Aerts A."/>
            <person name="Barry K."/>
            <person name="Churchill A.C.L."/>
            <person name="Grimwood J."/>
            <person name="Hillman B."/>
            <person name="Milgroom M.G."/>
            <person name="Pangilinan J."/>
            <person name="Smith M."/>
            <person name="Salamov A."/>
            <person name="Schmutz J."/>
            <person name="Yadav J."/>
            <person name="Grigoriev I.V."/>
            <person name="Nuss D."/>
        </authorList>
    </citation>
    <scope>NUCLEOTIDE SEQUENCE</scope>
    <source>
        <strain evidence="2">EP155</strain>
    </source>
</reference>
<gene>
    <name evidence="2" type="ORF">M406DRAFT_105376</name>
</gene>
<dbReference type="Proteomes" id="UP000803844">
    <property type="component" value="Unassembled WGS sequence"/>
</dbReference>
<dbReference type="RefSeq" id="XP_040781413.1">
    <property type="nucleotide sequence ID" value="XM_040915142.1"/>
</dbReference>
<dbReference type="EMBL" id="MU032344">
    <property type="protein sequence ID" value="KAF3770452.1"/>
    <property type="molecule type" value="Genomic_DNA"/>
</dbReference>
<feature type="compositionally biased region" description="Basic residues" evidence="1">
    <location>
        <begin position="206"/>
        <end position="215"/>
    </location>
</feature>
<feature type="compositionally biased region" description="Polar residues" evidence="1">
    <location>
        <begin position="156"/>
        <end position="179"/>
    </location>
</feature>
<proteinExistence type="predicted"/>
<name>A0A9P4YBK1_CRYP1</name>
<evidence type="ECO:0000256" key="1">
    <source>
        <dbReference type="SAM" id="MobiDB-lite"/>
    </source>
</evidence>
<evidence type="ECO:0000313" key="3">
    <source>
        <dbReference type="Proteomes" id="UP000803844"/>
    </source>
</evidence>
<accession>A0A9P4YBK1</accession>
<dbReference type="GeneID" id="63832271"/>